<evidence type="ECO:0000259" key="1">
    <source>
        <dbReference type="PROSITE" id="PS50011"/>
    </source>
</evidence>
<dbReference type="GO" id="GO:0005524">
    <property type="term" value="F:ATP binding"/>
    <property type="evidence" value="ECO:0007669"/>
    <property type="project" value="InterPro"/>
</dbReference>
<dbReference type="PANTHER" id="PTHR46562:SF1">
    <property type="entry name" value="SERINE_THREONINE-PROTEIN KINASE ULK4"/>
    <property type="match status" value="1"/>
</dbReference>
<dbReference type="InterPro" id="IPR044591">
    <property type="entry name" value="RUK"/>
</dbReference>
<sequence>MCAPQRWQPTYLSQNVDPVRIGERLASTKFHVDEGWCLYAVSRKVKGTPRYYAPELFQSNGKKHFASDVYAFACVCYEILTGHVPFHTERKRNICHASSYRGKAPCPTGVVRGDHSAR</sequence>
<dbReference type="Pfam" id="PF00069">
    <property type="entry name" value="Pkinase"/>
    <property type="match status" value="1"/>
</dbReference>
<gene>
    <name evidence="2" type="ORF">B0H16DRAFT_1501918</name>
</gene>
<dbReference type="InterPro" id="IPR011009">
    <property type="entry name" value="Kinase-like_dom_sf"/>
</dbReference>
<keyword evidence="3" id="KW-1185">Reference proteome</keyword>
<dbReference type="EMBL" id="JARKIB010000006">
    <property type="protein sequence ID" value="KAJ7779205.1"/>
    <property type="molecule type" value="Genomic_DNA"/>
</dbReference>
<dbReference type="Proteomes" id="UP001215598">
    <property type="component" value="Unassembled WGS sequence"/>
</dbReference>
<accession>A0AAD7KAT0</accession>
<comment type="caution">
    <text evidence="2">The sequence shown here is derived from an EMBL/GenBank/DDBJ whole genome shotgun (WGS) entry which is preliminary data.</text>
</comment>
<dbReference type="SUPFAM" id="SSF56112">
    <property type="entry name" value="Protein kinase-like (PK-like)"/>
    <property type="match status" value="1"/>
</dbReference>
<name>A0AAD7KAT0_9AGAR</name>
<dbReference type="Gene3D" id="1.10.510.10">
    <property type="entry name" value="Transferase(Phosphotransferase) domain 1"/>
    <property type="match status" value="1"/>
</dbReference>
<organism evidence="2 3">
    <name type="scientific">Mycena metata</name>
    <dbReference type="NCBI Taxonomy" id="1033252"/>
    <lineage>
        <taxon>Eukaryota</taxon>
        <taxon>Fungi</taxon>
        <taxon>Dikarya</taxon>
        <taxon>Basidiomycota</taxon>
        <taxon>Agaricomycotina</taxon>
        <taxon>Agaricomycetes</taxon>
        <taxon>Agaricomycetidae</taxon>
        <taxon>Agaricales</taxon>
        <taxon>Marasmiineae</taxon>
        <taxon>Mycenaceae</taxon>
        <taxon>Mycena</taxon>
    </lineage>
</organism>
<reference evidence="2" key="1">
    <citation type="submission" date="2023-03" db="EMBL/GenBank/DDBJ databases">
        <title>Massive genome expansion in bonnet fungi (Mycena s.s.) driven by repeated elements and novel gene families across ecological guilds.</title>
        <authorList>
            <consortium name="Lawrence Berkeley National Laboratory"/>
            <person name="Harder C.B."/>
            <person name="Miyauchi S."/>
            <person name="Viragh M."/>
            <person name="Kuo A."/>
            <person name="Thoen E."/>
            <person name="Andreopoulos B."/>
            <person name="Lu D."/>
            <person name="Skrede I."/>
            <person name="Drula E."/>
            <person name="Henrissat B."/>
            <person name="Morin E."/>
            <person name="Kohler A."/>
            <person name="Barry K."/>
            <person name="LaButti K."/>
            <person name="Morin E."/>
            <person name="Salamov A."/>
            <person name="Lipzen A."/>
            <person name="Mereny Z."/>
            <person name="Hegedus B."/>
            <person name="Baldrian P."/>
            <person name="Stursova M."/>
            <person name="Weitz H."/>
            <person name="Taylor A."/>
            <person name="Grigoriev I.V."/>
            <person name="Nagy L.G."/>
            <person name="Martin F."/>
            <person name="Kauserud H."/>
        </authorList>
    </citation>
    <scope>NUCLEOTIDE SEQUENCE</scope>
    <source>
        <strain evidence="2">CBHHK182m</strain>
    </source>
</reference>
<evidence type="ECO:0000313" key="2">
    <source>
        <dbReference type="EMBL" id="KAJ7779205.1"/>
    </source>
</evidence>
<dbReference type="AlphaFoldDB" id="A0AAD7KAT0"/>
<dbReference type="InterPro" id="IPR000719">
    <property type="entry name" value="Prot_kinase_dom"/>
</dbReference>
<protein>
    <recommendedName>
        <fullName evidence="1">Protein kinase domain-containing protein</fullName>
    </recommendedName>
</protein>
<dbReference type="PROSITE" id="PS50011">
    <property type="entry name" value="PROTEIN_KINASE_DOM"/>
    <property type="match status" value="1"/>
</dbReference>
<dbReference type="GO" id="GO:0004672">
    <property type="term" value="F:protein kinase activity"/>
    <property type="evidence" value="ECO:0007669"/>
    <property type="project" value="InterPro"/>
</dbReference>
<feature type="domain" description="Protein kinase" evidence="1">
    <location>
        <begin position="1"/>
        <end position="118"/>
    </location>
</feature>
<dbReference type="PANTHER" id="PTHR46562">
    <property type="entry name" value="SERINE/THREONINE-KINASE ULK4-LIKE PROTEIN-RELATED"/>
    <property type="match status" value="1"/>
</dbReference>
<dbReference type="GO" id="GO:0008017">
    <property type="term" value="F:microtubule binding"/>
    <property type="evidence" value="ECO:0007669"/>
    <property type="project" value="InterPro"/>
</dbReference>
<evidence type="ECO:0000313" key="3">
    <source>
        <dbReference type="Proteomes" id="UP001215598"/>
    </source>
</evidence>
<proteinExistence type="predicted"/>